<gene>
    <name evidence="2" type="ORF">AMTR_s00108p00090520</name>
</gene>
<feature type="region of interest" description="Disordered" evidence="1">
    <location>
        <begin position="25"/>
        <end position="47"/>
    </location>
</feature>
<evidence type="ECO:0000313" key="2">
    <source>
        <dbReference type="EMBL" id="ERM99328.1"/>
    </source>
</evidence>
<protein>
    <submittedName>
        <fullName evidence="2">Uncharacterized protein</fullName>
    </submittedName>
</protein>
<keyword evidence="3" id="KW-1185">Reference proteome</keyword>
<evidence type="ECO:0000313" key="3">
    <source>
        <dbReference type="Proteomes" id="UP000017836"/>
    </source>
</evidence>
<name>W1NVH2_AMBTC</name>
<accession>W1NVH2</accession>
<dbReference type="Gramene" id="ERM99328">
    <property type="protein sequence ID" value="ERM99328"/>
    <property type="gene ID" value="AMTR_s00108p00090520"/>
</dbReference>
<feature type="region of interest" description="Disordered" evidence="1">
    <location>
        <begin position="63"/>
        <end position="105"/>
    </location>
</feature>
<reference evidence="3" key="1">
    <citation type="journal article" date="2013" name="Science">
        <title>The Amborella genome and the evolution of flowering plants.</title>
        <authorList>
            <consortium name="Amborella Genome Project"/>
        </authorList>
    </citation>
    <scope>NUCLEOTIDE SEQUENCE [LARGE SCALE GENOMIC DNA]</scope>
</reference>
<sequence length="105" mass="11376">MVVEMKTRRAGGHGCWLELLRRGGGGSQVGEYEEEKGRERGVKESPWRGVLVDGMDRGEMAGNKVVATKVRPRGGVSWPGGRAEAPEDGEDRLRPALGKVGMHAH</sequence>
<dbReference type="EMBL" id="KI395026">
    <property type="protein sequence ID" value="ERM99328.1"/>
    <property type="molecule type" value="Genomic_DNA"/>
</dbReference>
<feature type="compositionally biased region" description="Basic and acidic residues" evidence="1">
    <location>
        <begin position="35"/>
        <end position="46"/>
    </location>
</feature>
<dbReference type="AlphaFoldDB" id="W1NVH2"/>
<organism evidence="2 3">
    <name type="scientific">Amborella trichopoda</name>
    <dbReference type="NCBI Taxonomy" id="13333"/>
    <lineage>
        <taxon>Eukaryota</taxon>
        <taxon>Viridiplantae</taxon>
        <taxon>Streptophyta</taxon>
        <taxon>Embryophyta</taxon>
        <taxon>Tracheophyta</taxon>
        <taxon>Spermatophyta</taxon>
        <taxon>Magnoliopsida</taxon>
        <taxon>Amborellales</taxon>
        <taxon>Amborellaceae</taxon>
        <taxon>Amborella</taxon>
    </lineage>
</organism>
<dbReference type="HOGENOM" id="CLU_2240260_0_0_1"/>
<evidence type="ECO:0000256" key="1">
    <source>
        <dbReference type="SAM" id="MobiDB-lite"/>
    </source>
</evidence>
<dbReference type="Proteomes" id="UP000017836">
    <property type="component" value="Unassembled WGS sequence"/>
</dbReference>
<proteinExistence type="predicted"/>